<proteinExistence type="predicted"/>
<name>A0A7S3BT03_9EUKA</name>
<evidence type="ECO:0000313" key="1">
    <source>
        <dbReference type="EMBL" id="CAE0144128.1"/>
    </source>
</evidence>
<accession>A0A7S3BT03</accession>
<reference evidence="1" key="1">
    <citation type="submission" date="2021-01" db="EMBL/GenBank/DDBJ databases">
        <authorList>
            <person name="Corre E."/>
            <person name="Pelletier E."/>
            <person name="Niang G."/>
            <person name="Scheremetjew M."/>
            <person name="Finn R."/>
            <person name="Kale V."/>
            <person name="Holt S."/>
            <person name="Cochrane G."/>
            <person name="Meng A."/>
            <person name="Brown T."/>
            <person name="Cohen L."/>
        </authorList>
    </citation>
    <scope>NUCLEOTIDE SEQUENCE</scope>
    <source>
        <strain evidence="1">CCMP281</strain>
    </source>
</reference>
<gene>
    <name evidence="1" type="ORF">HERI1096_LOCUS35172</name>
</gene>
<sequence length="163" mass="18362">MDNPHFWPQTSMVSDLMNDCNKGAGHGSTSVVVLHQERQADWFECFTAALGIPWSALARGWEGVRNFDVAKPNSVATEILSDCYWHPPGMTCSAFYGDISMSGSGGRRLQYESTKDRHSTHATSRVSEMYDAVSARTVHRVYWDDFTWLGYPVWDGMSPFLLD</sequence>
<organism evidence="1">
    <name type="scientific">Haptolina ericina</name>
    <dbReference type="NCBI Taxonomy" id="156174"/>
    <lineage>
        <taxon>Eukaryota</taxon>
        <taxon>Haptista</taxon>
        <taxon>Haptophyta</taxon>
        <taxon>Prymnesiophyceae</taxon>
        <taxon>Prymnesiales</taxon>
        <taxon>Prymnesiaceae</taxon>
        <taxon>Haptolina</taxon>
    </lineage>
</organism>
<dbReference type="AlphaFoldDB" id="A0A7S3BT03"/>
<protein>
    <submittedName>
        <fullName evidence="1">Uncharacterized protein</fullName>
    </submittedName>
</protein>
<dbReference type="EMBL" id="HBHX01063599">
    <property type="protein sequence ID" value="CAE0144128.1"/>
    <property type="molecule type" value="Transcribed_RNA"/>
</dbReference>